<dbReference type="GO" id="GO:0032259">
    <property type="term" value="P:methylation"/>
    <property type="evidence" value="ECO:0007669"/>
    <property type="project" value="UniProtKB-KW"/>
</dbReference>
<dbReference type="Pfam" id="PF13649">
    <property type="entry name" value="Methyltransf_25"/>
    <property type="match status" value="1"/>
</dbReference>
<proteinExistence type="predicted"/>
<dbReference type="AlphaFoldDB" id="B9Y374"/>
<keyword evidence="1 3" id="KW-0808">Transferase</keyword>
<evidence type="ECO:0000256" key="1">
    <source>
        <dbReference type="ARBA" id="ARBA00022679"/>
    </source>
</evidence>
<evidence type="ECO:0000313" key="3">
    <source>
        <dbReference type="EMBL" id="EEF69569.1"/>
    </source>
</evidence>
<dbReference type="PANTHER" id="PTHR43861">
    <property type="entry name" value="TRANS-ACONITATE 2-METHYLTRANSFERASE-RELATED"/>
    <property type="match status" value="1"/>
</dbReference>
<dbReference type="CDD" id="cd02440">
    <property type="entry name" value="AdoMet_MTases"/>
    <property type="match status" value="1"/>
</dbReference>
<dbReference type="STRING" id="545696.HOLDEFILI_00249"/>
<reference evidence="3 4" key="2">
    <citation type="submission" date="2009-02" db="EMBL/GenBank/DDBJ databases">
        <title>Draft genome sequence of Holdemania filiformis DSM 12042.</title>
        <authorList>
            <person name="Sudarsanam P."/>
            <person name="Ley R."/>
            <person name="Guruge J."/>
            <person name="Turnbaugh P.J."/>
            <person name="Mahowald M."/>
            <person name="Liep D."/>
            <person name="Gordon J."/>
        </authorList>
    </citation>
    <scope>NUCLEOTIDE SEQUENCE [LARGE SCALE GENOMIC DNA]</scope>
    <source>
        <strain evidence="3 4">DSM 12042</strain>
    </source>
</reference>
<dbReference type="eggNOG" id="COG2227">
    <property type="taxonomic scope" value="Bacteria"/>
</dbReference>
<organism evidence="3 4">
    <name type="scientific">Holdemania filiformis DSM 12042</name>
    <dbReference type="NCBI Taxonomy" id="545696"/>
    <lineage>
        <taxon>Bacteria</taxon>
        <taxon>Bacillati</taxon>
        <taxon>Bacillota</taxon>
        <taxon>Erysipelotrichia</taxon>
        <taxon>Erysipelotrichales</taxon>
        <taxon>Erysipelotrichaceae</taxon>
        <taxon>Holdemania</taxon>
    </lineage>
</organism>
<name>B9Y374_9FIRM</name>
<evidence type="ECO:0000259" key="2">
    <source>
        <dbReference type="Pfam" id="PF13649"/>
    </source>
</evidence>
<dbReference type="GO" id="GO:0008168">
    <property type="term" value="F:methyltransferase activity"/>
    <property type="evidence" value="ECO:0007669"/>
    <property type="project" value="UniProtKB-KW"/>
</dbReference>
<reference evidence="3 4" key="1">
    <citation type="submission" date="2008-12" db="EMBL/GenBank/DDBJ databases">
        <authorList>
            <person name="Fulton L."/>
            <person name="Clifton S."/>
            <person name="Fulton B."/>
            <person name="Xu J."/>
            <person name="Minx P."/>
            <person name="Pepin K.H."/>
            <person name="Johnson M."/>
            <person name="Bhonagiri V."/>
            <person name="Nash W.E."/>
            <person name="Mardis E.R."/>
            <person name="Wilson R.K."/>
        </authorList>
    </citation>
    <scope>NUCLEOTIDE SEQUENCE [LARGE SCALE GENOMIC DNA]</scope>
    <source>
        <strain evidence="3 4">DSM 12042</strain>
    </source>
</reference>
<dbReference type="SUPFAM" id="SSF53335">
    <property type="entry name" value="S-adenosyl-L-methionine-dependent methyltransferases"/>
    <property type="match status" value="1"/>
</dbReference>
<dbReference type="Gene3D" id="3.40.50.150">
    <property type="entry name" value="Vaccinia Virus protein VP39"/>
    <property type="match status" value="1"/>
</dbReference>
<dbReference type="HOGENOM" id="CLU_069129_3_0_9"/>
<protein>
    <submittedName>
        <fullName evidence="3">Methyltransferase domain protein</fullName>
    </submittedName>
</protein>
<keyword evidence="3" id="KW-0489">Methyltransferase</keyword>
<evidence type="ECO:0000313" key="4">
    <source>
        <dbReference type="Proteomes" id="UP000005950"/>
    </source>
</evidence>
<dbReference type="Proteomes" id="UP000005950">
    <property type="component" value="Unassembled WGS sequence"/>
</dbReference>
<accession>B9Y374</accession>
<dbReference type="InterPro" id="IPR041698">
    <property type="entry name" value="Methyltransf_25"/>
</dbReference>
<dbReference type="EMBL" id="ACCF01000011">
    <property type="protein sequence ID" value="EEF69569.1"/>
    <property type="molecule type" value="Genomic_DNA"/>
</dbReference>
<gene>
    <name evidence="3" type="ORF">HOLDEFILI_00249</name>
</gene>
<sequence>MIFRTIFLNHQAVLMKNLFSFPSSSLPQVHCQNRFKIRKERTKFMKNLIAQIQTKPALYQQSQANIWTDPYLSQKMLEAHLDEASDGATRRKDFVRQSAAWIASQLPPQQYPQLLDLGCGPGIYAELFARQGYQVSGIDFSVRSLDYAKQSAAEKGLAIQYRQGDYTQIEFSGPFHLITLIYCDFGVLTPSARTALLKQIYASLLPGGAFLFDVFTPLNYKDKPESRRWFVEEQGYWSEEPALVLHAFYRYDQDASYCNQYVTIKPGAYTVYHVWEHGFTAAELERDLTAAGFQSVTFYGDVAGGALDKDGTTLCVLAKK</sequence>
<feature type="domain" description="Methyltransferase" evidence="2">
    <location>
        <begin position="115"/>
        <end position="208"/>
    </location>
</feature>
<dbReference type="InterPro" id="IPR029063">
    <property type="entry name" value="SAM-dependent_MTases_sf"/>
</dbReference>
<comment type="caution">
    <text evidence="3">The sequence shown here is derived from an EMBL/GenBank/DDBJ whole genome shotgun (WGS) entry which is preliminary data.</text>
</comment>